<protein>
    <submittedName>
        <fullName evidence="4">Uncharacterized protein</fullName>
    </submittedName>
</protein>
<dbReference type="SUPFAM" id="SSF53254">
    <property type="entry name" value="Phosphoglycerate mutase-like"/>
    <property type="match status" value="1"/>
</dbReference>
<feature type="signal peptide" evidence="3">
    <location>
        <begin position="1"/>
        <end position="21"/>
    </location>
</feature>
<feature type="region of interest" description="Disordered" evidence="2">
    <location>
        <begin position="313"/>
        <end position="332"/>
    </location>
</feature>
<dbReference type="GO" id="GO:0016791">
    <property type="term" value="F:phosphatase activity"/>
    <property type="evidence" value="ECO:0007669"/>
    <property type="project" value="TreeGrafter"/>
</dbReference>
<dbReference type="EMBL" id="HBEM01025660">
    <property type="protein sequence ID" value="CAD8458445.1"/>
    <property type="molecule type" value="Transcribed_RNA"/>
</dbReference>
<feature type="chain" id="PRO_5030724435" evidence="3">
    <location>
        <begin position="22"/>
        <end position="622"/>
    </location>
</feature>
<name>A0A7S0DP55_9EUKA</name>
<reference evidence="4" key="1">
    <citation type="submission" date="2021-01" db="EMBL/GenBank/DDBJ databases">
        <authorList>
            <person name="Corre E."/>
            <person name="Pelletier E."/>
            <person name="Niang G."/>
            <person name="Scheremetjew M."/>
            <person name="Finn R."/>
            <person name="Kale V."/>
            <person name="Holt S."/>
            <person name="Cochrane G."/>
            <person name="Meng A."/>
            <person name="Brown T."/>
            <person name="Cohen L."/>
        </authorList>
    </citation>
    <scope>NUCLEOTIDE SEQUENCE</scope>
    <source>
        <strain evidence="4">CCMP2058</strain>
    </source>
</reference>
<evidence type="ECO:0000256" key="2">
    <source>
        <dbReference type="SAM" id="MobiDB-lite"/>
    </source>
</evidence>
<keyword evidence="3" id="KW-0732">Signal</keyword>
<sequence>MRAFALLRLLWLIAIVGESGCMKPPKATPSKPLIGFRALSWMKNRRLPDSQGAPIQGVRNRASRSAVFAARRQRDFTKGQGVVIRGLSNSTKFNGRTGVVQQVTQKGVLVSLPDHPKPLLISPNKLVKCQRWLDKLTHELDKNVTYRPPPEGLRVVYSAIILKPGLATPPLAPSPGTLNKPPERFWVSQIAKKAEQLDVFYSPYDRLTITGQSQCGDLGKDFRSRYVDTHKLVSGDSPSSLVAKAAKGNLAKPSVEAFLKGFLSPDCEIPAVIVEQGNSGLSAPRKGECPRLQQLQMLFDNQTVHGFPDLTSILPSERLPPPTGMTTIPDPLDMKWGGEMRVGEDRWSALLDEIKAHFLYGLPLPWDLDVEAVEAMHRARLNLTRTSLSDSDYRHIVAGPFLYNLLQEMGEGIFSDGSSNITLFGVDNSVFNALIAVLGRKLRLGWPPDASHIVIEIAVDERTNTSKRHVVRAMLNNQEFALGERSAWIQWTDFIRNMSNDLLRPEDYPTSCAWKDTTKATISKISLTVPTITFPTSPLALPTINNVERNLMADHIELRQWLDRAGLAHLFNKFIGAHIHTVADARAEILNDIRGLADRLQLETSERLKLVQVANRNPRGGR</sequence>
<evidence type="ECO:0000313" key="4">
    <source>
        <dbReference type="EMBL" id="CAD8458445.1"/>
    </source>
</evidence>
<evidence type="ECO:0000256" key="3">
    <source>
        <dbReference type="SAM" id="SignalP"/>
    </source>
</evidence>
<dbReference type="InterPro" id="IPR050645">
    <property type="entry name" value="Histidine_acid_phosphatase"/>
</dbReference>
<evidence type="ECO:0000256" key="1">
    <source>
        <dbReference type="ARBA" id="ARBA00022801"/>
    </source>
</evidence>
<accession>A0A7S0DP55</accession>
<gene>
    <name evidence="4" type="ORF">LAMO00422_LOCUS17396</name>
</gene>
<dbReference type="Gene3D" id="3.40.50.1240">
    <property type="entry name" value="Phosphoglycerate mutase-like"/>
    <property type="match status" value="1"/>
</dbReference>
<dbReference type="PANTHER" id="PTHR11567">
    <property type="entry name" value="ACID PHOSPHATASE-RELATED"/>
    <property type="match status" value="1"/>
</dbReference>
<keyword evidence="1" id="KW-0378">Hydrolase</keyword>
<organism evidence="4">
    <name type="scientific">Amorphochlora amoebiformis</name>
    <dbReference type="NCBI Taxonomy" id="1561963"/>
    <lineage>
        <taxon>Eukaryota</taxon>
        <taxon>Sar</taxon>
        <taxon>Rhizaria</taxon>
        <taxon>Cercozoa</taxon>
        <taxon>Chlorarachniophyceae</taxon>
        <taxon>Amorphochlora</taxon>
    </lineage>
</organism>
<dbReference type="AlphaFoldDB" id="A0A7S0DP55"/>
<proteinExistence type="predicted"/>
<dbReference type="InterPro" id="IPR029033">
    <property type="entry name" value="His_PPase_superfam"/>
</dbReference>
<dbReference type="PANTHER" id="PTHR11567:SF110">
    <property type="entry name" value="2-PHOSPHOXYLOSE PHOSPHATASE 1"/>
    <property type="match status" value="1"/>
</dbReference>